<dbReference type="InterPro" id="IPR007498">
    <property type="entry name" value="PqiA-like"/>
</dbReference>
<dbReference type="PANTHER" id="PTHR30462:SF3">
    <property type="entry name" value="INTERMEMBRANE TRANSPORT PROTEIN PQIA"/>
    <property type="match status" value="1"/>
</dbReference>
<evidence type="ECO:0000256" key="4">
    <source>
        <dbReference type="ARBA" id="ARBA00022692"/>
    </source>
</evidence>
<keyword evidence="3" id="KW-0997">Cell inner membrane</keyword>
<dbReference type="PANTHER" id="PTHR30462">
    <property type="entry name" value="INTERMEMBRANE TRANSPORT PROTEIN PQIB-RELATED"/>
    <property type="match status" value="1"/>
</dbReference>
<organism evidence="8 9">
    <name type="scientific">Lasius niger</name>
    <name type="common">Black garden ant</name>
    <dbReference type="NCBI Taxonomy" id="67767"/>
    <lineage>
        <taxon>Eukaryota</taxon>
        <taxon>Metazoa</taxon>
        <taxon>Ecdysozoa</taxon>
        <taxon>Arthropoda</taxon>
        <taxon>Hexapoda</taxon>
        <taxon>Insecta</taxon>
        <taxon>Pterygota</taxon>
        <taxon>Neoptera</taxon>
        <taxon>Endopterygota</taxon>
        <taxon>Hymenoptera</taxon>
        <taxon>Apocrita</taxon>
        <taxon>Aculeata</taxon>
        <taxon>Formicoidea</taxon>
        <taxon>Formicidae</taxon>
        <taxon>Formicinae</taxon>
        <taxon>Lasius</taxon>
        <taxon>Lasius</taxon>
    </lineage>
</organism>
<name>A0A0J7JZ05_LASNI</name>
<gene>
    <name evidence="8" type="ORF">RF55_20457</name>
</gene>
<feature type="transmembrane region" description="Helical" evidence="7">
    <location>
        <begin position="107"/>
        <end position="132"/>
    </location>
</feature>
<evidence type="ECO:0000256" key="1">
    <source>
        <dbReference type="ARBA" id="ARBA00004533"/>
    </source>
</evidence>
<feature type="transmembrane region" description="Helical" evidence="7">
    <location>
        <begin position="182"/>
        <end position="199"/>
    </location>
</feature>
<evidence type="ECO:0000313" key="8">
    <source>
        <dbReference type="EMBL" id="KMQ83279.1"/>
    </source>
</evidence>
<evidence type="ECO:0000256" key="6">
    <source>
        <dbReference type="ARBA" id="ARBA00023136"/>
    </source>
</evidence>
<protein>
    <submittedName>
        <fullName evidence="8">Paraquat-inducible protein a</fullName>
    </submittedName>
</protein>
<keyword evidence="9" id="KW-1185">Reference proteome</keyword>
<sequence>MGAACGSGCVTRWRRAEDLGLISCQICGQVVHAKGGGGEGCPRCGSALYRRRPGGYGRCWALLLSAVMMYIPANVVPVMRTTSPGSTEDNTILSGVRELFANGSWDLALLVFSASILVPAFKFVVLGLLLVSSQRGWVHLMRVRLRMYKVLEVIGYWSMLDVFVTGLLTAVVRFGVIGSVSPLPGVVFFALVVVLTMLASMSFDPRWIWDGVDDDDE</sequence>
<feature type="transmembrane region" description="Helical" evidence="7">
    <location>
        <begin position="59"/>
        <end position="79"/>
    </location>
</feature>
<comment type="subcellular location">
    <subcellularLocation>
        <location evidence="1">Cell inner membrane</location>
    </subcellularLocation>
</comment>
<evidence type="ECO:0000256" key="3">
    <source>
        <dbReference type="ARBA" id="ARBA00022519"/>
    </source>
</evidence>
<keyword evidence="2" id="KW-1003">Cell membrane</keyword>
<dbReference type="GO" id="GO:0005886">
    <property type="term" value="C:plasma membrane"/>
    <property type="evidence" value="ECO:0007669"/>
    <property type="project" value="UniProtKB-SubCell"/>
</dbReference>
<keyword evidence="5 7" id="KW-1133">Transmembrane helix</keyword>
<dbReference type="InterPro" id="IPR051800">
    <property type="entry name" value="PqiA-PqiB_transport"/>
</dbReference>
<proteinExistence type="predicted"/>
<comment type="caution">
    <text evidence="8">The sequence shown here is derived from an EMBL/GenBank/DDBJ whole genome shotgun (WGS) entry which is preliminary data.</text>
</comment>
<accession>A0A0J7JZ05</accession>
<dbReference type="Proteomes" id="UP000036403">
    <property type="component" value="Unassembled WGS sequence"/>
</dbReference>
<reference evidence="8 9" key="1">
    <citation type="submission" date="2015-04" db="EMBL/GenBank/DDBJ databases">
        <title>Lasius niger genome sequencing.</title>
        <authorList>
            <person name="Konorov E.A."/>
            <person name="Nikitin M.A."/>
            <person name="Kirill M.V."/>
            <person name="Chang P."/>
        </authorList>
    </citation>
    <scope>NUCLEOTIDE SEQUENCE [LARGE SCALE GENOMIC DNA]</scope>
    <source>
        <tissue evidence="8">Whole</tissue>
    </source>
</reference>
<evidence type="ECO:0000256" key="5">
    <source>
        <dbReference type="ARBA" id="ARBA00022989"/>
    </source>
</evidence>
<dbReference type="EMBL" id="LBMM01020467">
    <property type="protein sequence ID" value="KMQ83279.1"/>
    <property type="molecule type" value="Genomic_DNA"/>
</dbReference>
<dbReference type="AlphaFoldDB" id="A0A0J7JZ05"/>
<evidence type="ECO:0000313" key="9">
    <source>
        <dbReference type="Proteomes" id="UP000036403"/>
    </source>
</evidence>
<dbReference type="PaxDb" id="67767-A0A0J7JZ05"/>
<keyword evidence="4 7" id="KW-0812">Transmembrane</keyword>
<dbReference type="OrthoDB" id="10064023at2759"/>
<feature type="transmembrane region" description="Helical" evidence="7">
    <location>
        <begin position="153"/>
        <end position="176"/>
    </location>
</feature>
<evidence type="ECO:0000256" key="2">
    <source>
        <dbReference type="ARBA" id="ARBA00022475"/>
    </source>
</evidence>
<dbReference type="Pfam" id="PF04403">
    <property type="entry name" value="PqiA"/>
    <property type="match status" value="1"/>
</dbReference>
<evidence type="ECO:0000256" key="7">
    <source>
        <dbReference type="SAM" id="Phobius"/>
    </source>
</evidence>
<keyword evidence="6 7" id="KW-0472">Membrane</keyword>